<dbReference type="EMBL" id="KX879643">
    <property type="protein sequence ID" value="APC45873.1"/>
    <property type="molecule type" value="Genomic_DNA"/>
</dbReference>
<evidence type="ECO:0000313" key="2">
    <source>
        <dbReference type="Proteomes" id="UP000223410"/>
    </source>
</evidence>
<dbReference type="NCBIfam" id="TIGR04387">
    <property type="entry name" value="capsid_maj_N4"/>
    <property type="match status" value="1"/>
</dbReference>
<accession>A0A1L2JXT7</accession>
<sequence length="281" mass="30094">MTTGITTTAQVINPQVMADMVSAKLPKLIKFTPLAFIDTNLVGRPGDQLTVPQWTYSGDATDITEGTAIPIDQLGTKVTQMKIKQAGKAIEITDKAALVGHGNVYGEATNQIALAIANKVDNDLVEVAKTATQNIAEAPVSVANIDKALSVFADEEDARYVALINPKDAIKLRADAGQNWLKGSEIGAEAVVSGTFGEVSGVQIVRTKKVDEGKGFLVKISSLQTDTDDDAKYGAFVIALKRDVMIENDRDILKKTTVYSGDEYYGVYLYDDSKVVKFGGA</sequence>
<reference evidence="1 2" key="1">
    <citation type="journal article" date="2016" name="Appl. Environ. Microbiol.">
        <title>Novel variants of Streptococcus thermophilus bacteriophages indicate genetic recombination across phages from different bacterial species.</title>
        <authorList>
            <person name="Szymczak P."/>
            <person name="Janzen T."/>
            <person name="Neves A.R."/>
            <person name="Kot W."/>
            <person name="Hansen L.H."/>
            <person name="Lametsch R."/>
            <person name="Neve H."/>
            <person name="Franz C.M."/>
            <person name="Vogensen F.K."/>
        </authorList>
    </citation>
    <scope>NUCLEOTIDE SEQUENCE [LARGE SCALE GENOMIC DNA]</scope>
    <source>
        <strain evidence="1 2">CHPC1151</strain>
    </source>
</reference>
<dbReference type="Proteomes" id="UP000223410">
    <property type="component" value="Segment"/>
</dbReference>
<gene>
    <name evidence="1" type="ORF">CHPC1151_0007</name>
</gene>
<name>A0A1L2JXT7_9CAUD</name>
<protein>
    <submittedName>
        <fullName evidence="1">Major capsid protein</fullName>
    </submittedName>
</protein>
<keyword evidence="2" id="KW-1185">Reference proteome</keyword>
<evidence type="ECO:0000313" key="1">
    <source>
        <dbReference type="EMBL" id="APC45873.1"/>
    </source>
</evidence>
<dbReference type="SUPFAM" id="SSF56563">
    <property type="entry name" value="Major capsid protein gp5"/>
    <property type="match status" value="1"/>
</dbReference>
<proteinExistence type="predicted"/>
<dbReference type="Pfam" id="PF25209">
    <property type="entry name" value="Phage_capsid_4"/>
    <property type="match status" value="1"/>
</dbReference>
<organism evidence="1 2">
    <name type="scientific">Streptococcus phage CHPC1151</name>
    <dbReference type="NCBI Taxonomy" id="1913083"/>
    <lineage>
        <taxon>Viruses</taxon>
        <taxon>Duplodnaviria</taxon>
        <taxon>Heunggongvirae</taxon>
        <taxon>Uroviricota</taxon>
        <taxon>Caudoviricetes</taxon>
        <taxon>Aliceevansviridae</taxon>
        <taxon>Vansinderenvirus</taxon>
        <taxon>Vansinderenvirus CHPC1232</taxon>
    </lineage>
</organism>